<dbReference type="PANTHER" id="PTHR43736:SF1">
    <property type="entry name" value="DIHYDRONEOPTERIN TRIPHOSPHATE DIPHOSPHATASE"/>
    <property type="match status" value="1"/>
</dbReference>
<dbReference type="PANTHER" id="PTHR43736">
    <property type="entry name" value="ADP-RIBOSE PYROPHOSPHATASE"/>
    <property type="match status" value="1"/>
</dbReference>
<dbReference type="SUPFAM" id="SSF55811">
    <property type="entry name" value="Nudix"/>
    <property type="match status" value="1"/>
</dbReference>
<evidence type="ECO:0000313" key="2">
    <source>
        <dbReference type="EMBL" id="OQP48879.1"/>
    </source>
</evidence>
<feature type="domain" description="Nudix hydrolase" evidence="1">
    <location>
        <begin position="13"/>
        <end position="147"/>
    </location>
</feature>
<dbReference type="InterPro" id="IPR015797">
    <property type="entry name" value="NUDIX_hydrolase-like_dom_sf"/>
</dbReference>
<name>A0ABX3NX72_9BACT</name>
<dbReference type="Gene3D" id="3.90.79.10">
    <property type="entry name" value="Nucleoside Triphosphate Pyrophosphohydrolase"/>
    <property type="match status" value="1"/>
</dbReference>
<gene>
    <name evidence="2" type="ORF">A4D02_08840</name>
</gene>
<dbReference type="Proteomes" id="UP000192277">
    <property type="component" value="Unassembled WGS sequence"/>
</dbReference>
<protein>
    <recommendedName>
        <fullName evidence="1">Nudix hydrolase domain-containing protein</fullName>
    </recommendedName>
</protein>
<accession>A0ABX3NX72</accession>
<dbReference type="Pfam" id="PF00293">
    <property type="entry name" value="NUDIX"/>
    <property type="match status" value="1"/>
</dbReference>
<comment type="caution">
    <text evidence="2">The sequence shown here is derived from an EMBL/GenBank/DDBJ whole genome shotgun (WGS) entry which is preliminary data.</text>
</comment>
<evidence type="ECO:0000313" key="3">
    <source>
        <dbReference type="Proteomes" id="UP000192277"/>
    </source>
</evidence>
<dbReference type="PROSITE" id="PS51462">
    <property type="entry name" value="NUDIX"/>
    <property type="match status" value="1"/>
</dbReference>
<evidence type="ECO:0000259" key="1">
    <source>
        <dbReference type="PROSITE" id="PS51462"/>
    </source>
</evidence>
<dbReference type="InterPro" id="IPR000086">
    <property type="entry name" value="NUDIX_hydrolase_dom"/>
</dbReference>
<keyword evidence="3" id="KW-1185">Reference proteome</keyword>
<organism evidence="2 3">
    <name type="scientific">Niastella koreensis</name>
    <dbReference type="NCBI Taxonomy" id="354356"/>
    <lineage>
        <taxon>Bacteria</taxon>
        <taxon>Pseudomonadati</taxon>
        <taxon>Bacteroidota</taxon>
        <taxon>Chitinophagia</taxon>
        <taxon>Chitinophagales</taxon>
        <taxon>Chitinophagaceae</taxon>
        <taxon>Niastella</taxon>
    </lineage>
</organism>
<dbReference type="EMBL" id="LWBO01000012">
    <property type="protein sequence ID" value="OQP48879.1"/>
    <property type="molecule type" value="Genomic_DNA"/>
</dbReference>
<sequence>MGINYAFQNTYSKVYPTVDIAVLKENDTQVLLGKKHNAPEWRFPGGFTDPTDDNYETAARRELQEECGDLEINAMQYVGSAKIDDWRYRSEEDKIMTLFFKTQWVFGHAKANDDLKELGWFPVKELQAMMQQGAIVKEHHVLVNLLLSNLKG</sequence>
<reference evidence="2 3" key="1">
    <citation type="submission" date="2016-04" db="EMBL/GenBank/DDBJ databases">
        <authorList>
            <person name="Chen L."/>
            <person name="Zhuang W."/>
            <person name="Wang G."/>
        </authorList>
    </citation>
    <scope>NUCLEOTIDE SEQUENCE [LARGE SCALE GENOMIC DNA]</scope>
    <source>
        <strain evidence="3">GR20</strain>
    </source>
</reference>
<proteinExistence type="predicted"/>